<evidence type="ECO:0000256" key="1">
    <source>
        <dbReference type="SAM" id="MobiDB-lite"/>
    </source>
</evidence>
<organism evidence="2 3">
    <name type="scientific">Panagrellus redivivus</name>
    <name type="common">Microworm</name>
    <dbReference type="NCBI Taxonomy" id="6233"/>
    <lineage>
        <taxon>Eukaryota</taxon>
        <taxon>Metazoa</taxon>
        <taxon>Ecdysozoa</taxon>
        <taxon>Nematoda</taxon>
        <taxon>Chromadorea</taxon>
        <taxon>Rhabditida</taxon>
        <taxon>Tylenchina</taxon>
        <taxon>Panagrolaimomorpha</taxon>
        <taxon>Panagrolaimoidea</taxon>
        <taxon>Panagrolaimidae</taxon>
        <taxon>Panagrellus</taxon>
    </lineage>
</organism>
<reference evidence="3" key="2">
    <citation type="submission" date="2020-10" db="UniProtKB">
        <authorList>
            <consortium name="WormBaseParasite"/>
        </authorList>
    </citation>
    <scope>IDENTIFICATION</scope>
</reference>
<proteinExistence type="predicted"/>
<name>A0A7E4ZSV9_PANRE</name>
<feature type="region of interest" description="Disordered" evidence="1">
    <location>
        <begin position="349"/>
        <end position="369"/>
    </location>
</feature>
<evidence type="ECO:0000313" key="2">
    <source>
        <dbReference type="Proteomes" id="UP000492821"/>
    </source>
</evidence>
<dbReference type="AlphaFoldDB" id="A0A7E4ZSV9"/>
<evidence type="ECO:0000313" key="3">
    <source>
        <dbReference type="WBParaSite" id="Pan_g15200.t1"/>
    </source>
</evidence>
<dbReference type="Proteomes" id="UP000492821">
    <property type="component" value="Unassembled WGS sequence"/>
</dbReference>
<feature type="compositionally biased region" description="Low complexity" evidence="1">
    <location>
        <begin position="353"/>
        <end position="368"/>
    </location>
</feature>
<protein>
    <submittedName>
        <fullName evidence="3">DUF4774 domain-containing protein</fullName>
    </submittedName>
</protein>
<sequence length="393" mass="41024">MSNYVNYGNNFQGRRAAVQSVYYPAARNSQFQASAGQAGFETDQFDAGIPQQQYGNFASATSAAPSGGAGVIQASGAYQRPAQQNFNQAPAPFAARGPVAPFAVAAPAAVFEAPPAPYIESTYLAAGLPNQQFQYAQDQARVAQNQAFKAQAEAVDQLAAFDAAGAAASESAIQAAQLAYNDAINRVNEARARLSELGAVRGQAQPGLSFEYSNPSGAGVQIASVDAAGKPQVFGVRFAEQTEIIERPADAVSSEYRFKGASLAPAKARSLDTQESVYFGMPNNLHYAKSQPQAYNVYAKAPASSYNQAAAVQNYNQQAAAAKDSEVATAVLDSKEPAVGFNENAGFAAPSEAPQADNQAAQDAGRAASGRDEAYAAYGGGADSDYHLDSLRY</sequence>
<keyword evidence="2" id="KW-1185">Reference proteome</keyword>
<dbReference type="WBParaSite" id="Pan_g15200.t1">
    <property type="protein sequence ID" value="Pan_g15200.t1"/>
    <property type="gene ID" value="Pan_g15200"/>
</dbReference>
<accession>A0A7E4ZSV9</accession>
<reference evidence="2" key="1">
    <citation type="journal article" date="2013" name="Genetics">
        <title>The draft genome and transcriptome of Panagrellus redivivus are shaped by the harsh demands of a free-living lifestyle.</title>
        <authorList>
            <person name="Srinivasan J."/>
            <person name="Dillman A.R."/>
            <person name="Macchietto M.G."/>
            <person name="Heikkinen L."/>
            <person name="Lakso M."/>
            <person name="Fracchia K.M."/>
            <person name="Antoshechkin I."/>
            <person name="Mortazavi A."/>
            <person name="Wong G."/>
            <person name="Sternberg P.W."/>
        </authorList>
    </citation>
    <scope>NUCLEOTIDE SEQUENCE [LARGE SCALE GENOMIC DNA]</scope>
    <source>
        <strain evidence="2">MT8872</strain>
    </source>
</reference>